<keyword evidence="3" id="KW-1185">Reference proteome</keyword>
<dbReference type="SUPFAM" id="SSF56349">
    <property type="entry name" value="DNA breaking-rejoining enzymes"/>
    <property type="match status" value="1"/>
</dbReference>
<comment type="caution">
    <text evidence="2">The sequence shown here is derived from an EMBL/GenBank/DDBJ whole genome shotgun (WGS) entry which is preliminary data.</text>
</comment>
<dbReference type="OrthoDB" id="5513193at2"/>
<gene>
    <name evidence="2" type="ORF">FHP24_25825</name>
</gene>
<evidence type="ECO:0008006" key="4">
    <source>
        <dbReference type="Google" id="ProtNLM"/>
    </source>
</evidence>
<sequence length="137" mass="14900">MRRRLTTWSTLTKWRGFSGAFPSPVLKSTIGLAVRATPRPQKRKSSKAVTSDALEKVLATCSTGNLRDARDRAILMVGFASGGRRRDNIAGLRYKQLTVEAPIVVGGSPPLTGHSSWAHQKIWFKSRRGCLSHGAAG</sequence>
<accession>A0A5C4XCY1</accession>
<keyword evidence="1" id="KW-0233">DNA recombination</keyword>
<dbReference type="InterPro" id="IPR013762">
    <property type="entry name" value="Integrase-like_cat_sf"/>
</dbReference>
<evidence type="ECO:0000256" key="1">
    <source>
        <dbReference type="ARBA" id="ARBA00023172"/>
    </source>
</evidence>
<dbReference type="Proteomes" id="UP000311605">
    <property type="component" value="Unassembled WGS sequence"/>
</dbReference>
<dbReference type="Gene3D" id="1.10.443.10">
    <property type="entry name" value="Intergrase catalytic core"/>
    <property type="match status" value="1"/>
</dbReference>
<name>A0A5C4XCY1_9HYPH</name>
<dbReference type="AlphaFoldDB" id="A0A5C4XCY1"/>
<dbReference type="InterPro" id="IPR011010">
    <property type="entry name" value="DNA_brk_join_enz"/>
</dbReference>
<organism evidence="2 3">
    <name type="scientific">Aliirhizobium smilacinae</name>
    <dbReference type="NCBI Taxonomy" id="1395944"/>
    <lineage>
        <taxon>Bacteria</taxon>
        <taxon>Pseudomonadati</taxon>
        <taxon>Pseudomonadota</taxon>
        <taxon>Alphaproteobacteria</taxon>
        <taxon>Hyphomicrobiales</taxon>
        <taxon>Rhizobiaceae</taxon>
        <taxon>Aliirhizobium</taxon>
    </lineage>
</organism>
<reference evidence="2 3" key="1">
    <citation type="submission" date="2019-06" db="EMBL/GenBank/DDBJ databases">
        <title>The draft genome of Rhizobium smilacinae PTYR-5.</title>
        <authorList>
            <person name="Liu L."/>
            <person name="Li L."/>
            <person name="Zhang X."/>
        </authorList>
    </citation>
    <scope>NUCLEOTIDE SEQUENCE [LARGE SCALE GENOMIC DNA]</scope>
    <source>
        <strain evidence="2 3">PTYR-5</strain>
    </source>
</reference>
<evidence type="ECO:0000313" key="2">
    <source>
        <dbReference type="EMBL" id="TNM60234.1"/>
    </source>
</evidence>
<dbReference type="GO" id="GO:0015074">
    <property type="term" value="P:DNA integration"/>
    <property type="evidence" value="ECO:0007669"/>
    <property type="project" value="InterPro"/>
</dbReference>
<protein>
    <recommendedName>
        <fullName evidence="4">Tyr recombinase domain-containing protein</fullName>
    </recommendedName>
</protein>
<dbReference type="GO" id="GO:0003677">
    <property type="term" value="F:DNA binding"/>
    <property type="evidence" value="ECO:0007669"/>
    <property type="project" value="InterPro"/>
</dbReference>
<evidence type="ECO:0000313" key="3">
    <source>
        <dbReference type="Proteomes" id="UP000311605"/>
    </source>
</evidence>
<dbReference type="EMBL" id="VDMN01000009">
    <property type="protein sequence ID" value="TNM60234.1"/>
    <property type="molecule type" value="Genomic_DNA"/>
</dbReference>
<proteinExistence type="predicted"/>
<dbReference type="GO" id="GO:0006310">
    <property type="term" value="P:DNA recombination"/>
    <property type="evidence" value="ECO:0007669"/>
    <property type="project" value="UniProtKB-KW"/>
</dbReference>